<dbReference type="SUPFAM" id="SSF51905">
    <property type="entry name" value="FAD/NAD(P)-binding domain"/>
    <property type="match status" value="1"/>
</dbReference>
<dbReference type="Gene3D" id="3.50.50.60">
    <property type="entry name" value="FAD/NAD(P)-binding domain"/>
    <property type="match status" value="1"/>
</dbReference>
<dbReference type="PRINTS" id="PR00420">
    <property type="entry name" value="RNGMNOXGNASE"/>
</dbReference>
<protein>
    <submittedName>
        <fullName evidence="3">Unannotated protein</fullName>
    </submittedName>
</protein>
<feature type="domain" description="FAD-binding" evidence="2">
    <location>
        <begin position="13"/>
        <end position="345"/>
    </location>
</feature>
<accession>A0A6J7FTD3</accession>
<dbReference type="NCBIfam" id="NF004829">
    <property type="entry name" value="PRK06183.1-3"/>
    <property type="match status" value="1"/>
</dbReference>
<name>A0A6J7FTD3_9ZZZZ</name>
<dbReference type="PANTHER" id="PTHR43476:SF3">
    <property type="entry name" value="FAD-BINDING MONOOXYGENASE"/>
    <property type="match status" value="1"/>
</dbReference>
<evidence type="ECO:0000256" key="1">
    <source>
        <dbReference type="ARBA" id="ARBA00023002"/>
    </source>
</evidence>
<evidence type="ECO:0000313" key="3">
    <source>
        <dbReference type="EMBL" id="CAB4898656.1"/>
    </source>
</evidence>
<organism evidence="3">
    <name type="scientific">freshwater metagenome</name>
    <dbReference type="NCBI Taxonomy" id="449393"/>
    <lineage>
        <taxon>unclassified sequences</taxon>
        <taxon>metagenomes</taxon>
        <taxon>ecological metagenomes</taxon>
    </lineage>
</organism>
<dbReference type="GO" id="GO:0019622">
    <property type="term" value="P:3-(3-hydroxy)phenylpropionate catabolic process"/>
    <property type="evidence" value="ECO:0007669"/>
    <property type="project" value="TreeGrafter"/>
</dbReference>
<proteinExistence type="predicted"/>
<dbReference type="Pfam" id="PF01494">
    <property type="entry name" value="FAD_binding_3"/>
    <property type="match status" value="1"/>
</dbReference>
<evidence type="ECO:0000259" key="2">
    <source>
        <dbReference type="Pfam" id="PF01494"/>
    </source>
</evidence>
<dbReference type="InterPro" id="IPR050631">
    <property type="entry name" value="PheA/TfdB_FAD_monoxygenase"/>
</dbReference>
<reference evidence="3" key="1">
    <citation type="submission" date="2020-05" db="EMBL/GenBank/DDBJ databases">
        <authorList>
            <person name="Chiriac C."/>
            <person name="Salcher M."/>
            <person name="Ghai R."/>
            <person name="Kavagutti S V."/>
        </authorList>
    </citation>
    <scope>NUCLEOTIDE SEQUENCE</scope>
</reference>
<dbReference type="Gene3D" id="3.30.70.2450">
    <property type="match status" value="1"/>
</dbReference>
<dbReference type="InterPro" id="IPR002938">
    <property type="entry name" value="FAD-bd"/>
</dbReference>
<dbReference type="AlphaFoldDB" id="A0A6J7FTD3"/>
<gene>
    <name evidence="3" type="ORF">UFOPK3516_00821</name>
</gene>
<dbReference type="GO" id="GO:0008688">
    <property type="term" value="F:3-(3-hydroxyphenyl)propionate hydroxylase activity"/>
    <property type="evidence" value="ECO:0007669"/>
    <property type="project" value="TreeGrafter"/>
</dbReference>
<dbReference type="InterPro" id="IPR036188">
    <property type="entry name" value="FAD/NAD-bd_sf"/>
</dbReference>
<dbReference type="EMBL" id="CAFBMB010000051">
    <property type="protein sequence ID" value="CAB4898656.1"/>
    <property type="molecule type" value="Genomic_DNA"/>
</dbReference>
<sequence>MSVTSNITDEVWDVTVVGAGPVGLTLALLLAAQGHRVIVLDKHDHPYGLPRAVHFTPDISRLLDQLGVMEAVNDFAHEAKTYDWQNAARQTLISFGPTGDEKQGWPWSTMFNQPGLEKQLLEKVTAHPNVTLVWAAEATSVSQSPDEVALGVSIDGSAATVTSRFVVGCDGANSFMRTQINTTVNDLGFFYDWLVIDIVEHTPRVWEPECLQICDPVRPVSVVSGGPGKRRFEFMRTETDGSDFVSEQSCWDLMAPWDVTPDNTTLERFRLYSFQSRWATNWFDGRVGIAGDAAHQVPPFFGVGMVSGMRDAANLAWKFDLVLSGHADLSLLNTYTSERVVEVQNAIGMSVELGKVICELDPEKVAARDAHFLATGPNPQNSLPPVPPERLGPGVLLEDVPLNAPSSGEYSVNERIADRSGTTVLPDQLNYGNFTLVVDAGRISESQAQQALALVPAGVRLLVLRLINGTGADNSTAELSSIADALPGAVVTLLDTTGVMLAHLAQSGYACELVRPDFVVFGGADAPEALISALATRLLTTPVHS</sequence>
<dbReference type="GO" id="GO:0071949">
    <property type="term" value="F:FAD binding"/>
    <property type="evidence" value="ECO:0007669"/>
    <property type="project" value="InterPro"/>
</dbReference>
<dbReference type="PANTHER" id="PTHR43476">
    <property type="entry name" value="3-(3-HYDROXY-PHENYL)PROPIONATE/3-HYDROXYCINNAMIC ACID HYDROXYLASE"/>
    <property type="match status" value="1"/>
</dbReference>
<keyword evidence="1" id="KW-0560">Oxidoreductase</keyword>